<evidence type="ECO:0000313" key="3">
    <source>
        <dbReference type="Proteomes" id="UP000594454"/>
    </source>
</evidence>
<dbReference type="EMBL" id="LR899009">
    <property type="protein sequence ID" value="CAD7077775.1"/>
    <property type="molecule type" value="Genomic_DNA"/>
</dbReference>
<name>A0A7R8YMT6_HERIL</name>
<dbReference type="AlphaFoldDB" id="A0A7R8YMT6"/>
<sequence>MIIVSGSGEPAPTSSDAANQIQHQQVSAREINSTSEQDLTGGTSSSSGRLGHRKSSLALTPEDESIDTSHILVDIKILSISITPSRSV</sequence>
<dbReference type="OrthoDB" id="189220at2759"/>
<protein>
    <submittedName>
        <fullName evidence="2">Uncharacterized protein</fullName>
    </submittedName>
</protein>
<proteinExistence type="predicted"/>
<reference evidence="2 3" key="1">
    <citation type="submission" date="2020-11" db="EMBL/GenBank/DDBJ databases">
        <authorList>
            <person name="Wallbank WR R."/>
            <person name="Pardo Diaz C."/>
            <person name="Kozak K."/>
            <person name="Martin S."/>
            <person name="Jiggins C."/>
            <person name="Moest M."/>
            <person name="Warren A I."/>
            <person name="Generalovic N T."/>
            <person name="Byers J.R.P. K."/>
            <person name="Montejo-Kovacevich G."/>
            <person name="Yen C E."/>
        </authorList>
    </citation>
    <scope>NUCLEOTIDE SEQUENCE [LARGE SCALE GENOMIC DNA]</scope>
</reference>
<feature type="compositionally biased region" description="Polar residues" evidence="1">
    <location>
        <begin position="12"/>
        <end position="38"/>
    </location>
</feature>
<organism evidence="2 3">
    <name type="scientific">Hermetia illucens</name>
    <name type="common">Black soldier fly</name>
    <dbReference type="NCBI Taxonomy" id="343691"/>
    <lineage>
        <taxon>Eukaryota</taxon>
        <taxon>Metazoa</taxon>
        <taxon>Ecdysozoa</taxon>
        <taxon>Arthropoda</taxon>
        <taxon>Hexapoda</taxon>
        <taxon>Insecta</taxon>
        <taxon>Pterygota</taxon>
        <taxon>Neoptera</taxon>
        <taxon>Endopterygota</taxon>
        <taxon>Diptera</taxon>
        <taxon>Brachycera</taxon>
        <taxon>Stratiomyomorpha</taxon>
        <taxon>Stratiomyidae</taxon>
        <taxon>Hermetiinae</taxon>
        <taxon>Hermetia</taxon>
    </lineage>
</organism>
<gene>
    <name evidence="2" type="ORF">HERILL_LOCUS1091</name>
</gene>
<accession>A0A7R8YMT6</accession>
<feature type="compositionally biased region" description="Low complexity" evidence="1">
    <location>
        <begin position="39"/>
        <end position="49"/>
    </location>
</feature>
<keyword evidence="3" id="KW-1185">Reference proteome</keyword>
<dbReference type="Proteomes" id="UP000594454">
    <property type="component" value="Chromosome 1"/>
</dbReference>
<feature type="region of interest" description="Disordered" evidence="1">
    <location>
        <begin position="1"/>
        <end position="63"/>
    </location>
</feature>
<evidence type="ECO:0000256" key="1">
    <source>
        <dbReference type="SAM" id="MobiDB-lite"/>
    </source>
</evidence>
<evidence type="ECO:0000313" key="2">
    <source>
        <dbReference type="EMBL" id="CAD7077775.1"/>
    </source>
</evidence>